<evidence type="ECO:0000313" key="3">
    <source>
        <dbReference type="Proteomes" id="UP000712600"/>
    </source>
</evidence>
<feature type="compositionally biased region" description="Acidic residues" evidence="1">
    <location>
        <begin position="50"/>
        <end position="65"/>
    </location>
</feature>
<evidence type="ECO:0000313" key="2">
    <source>
        <dbReference type="EMBL" id="KAF3536953.1"/>
    </source>
</evidence>
<name>A0A8S9QAR0_BRACR</name>
<accession>A0A8S9QAR0</accession>
<feature type="region of interest" description="Disordered" evidence="1">
    <location>
        <begin position="38"/>
        <end position="74"/>
    </location>
</feature>
<comment type="caution">
    <text evidence="2">The sequence shown here is derived from an EMBL/GenBank/DDBJ whole genome shotgun (WGS) entry which is preliminary data.</text>
</comment>
<sequence>MQSLRYSRERPLKRARWTQDADLQKLDDFEKLEAKSNFEKLEAKSKEENEQGEDGDEVGESEGEDSDNRDYDQNVADDRVCKHISSLCLMDANNLGFSS</sequence>
<protein>
    <submittedName>
        <fullName evidence="2">Uncharacterized protein</fullName>
    </submittedName>
</protein>
<reference evidence="2" key="1">
    <citation type="submission" date="2019-12" db="EMBL/GenBank/DDBJ databases">
        <title>Genome sequencing and annotation of Brassica cretica.</title>
        <authorList>
            <person name="Studholme D.J."/>
            <person name="Sarris P."/>
        </authorList>
    </citation>
    <scope>NUCLEOTIDE SEQUENCE</scope>
    <source>
        <strain evidence="2">PFS-109/04</strain>
        <tissue evidence="2">Leaf</tissue>
    </source>
</reference>
<feature type="compositionally biased region" description="Basic and acidic residues" evidence="1">
    <location>
        <begin position="38"/>
        <end position="49"/>
    </location>
</feature>
<organism evidence="2 3">
    <name type="scientific">Brassica cretica</name>
    <name type="common">Mustard</name>
    <dbReference type="NCBI Taxonomy" id="69181"/>
    <lineage>
        <taxon>Eukaryota</taxon>
        <taxon>Viridiplantae</taxon>
        <taxon>Streptophyta</taxon>
        <taxon>Embryophyta</taxon>
        <taxon>Tracheophyta</taxon>
        <taxon>Spermatophyta</taxon>
        <taxon>Magnoliopsida</taxon>
        <taxon>eudicotyledons</taxon>
        <taxon>Gunneridae</taxon>
        <taxon>Pentapetalae</taxon>
        <taxon>rosids</taxon>
        <taxon>malvids</taxon>
        <taxon>Brassicales</taxon>
        <taxon>Brassicaceae</taxon>
        <taxon>Brassiceae</taxon>
        <taxon>Brassica</taxon>
    </lineage>
</organism>
<dbReference type="EMBL" id="QGKX02001290">
    <property type="protein sequence ID" value="KAF3536953.1"/>
    <property type="molecule type" value="Genomic_DNA"/>
</dbReference>
<evidence type="ECO:0000256" key="1">
    <source>
        <dbReference type="SAM" id="MobiDB-lite"/>
    </source>
</evidence>
<gene>
    <name evidence="2" type="ORF">F2Q69_00021032</name>
</gene>
<dbReference type="AlphaFoldDB" id="A0A8S9QAR0"/>
<dbReference type="Proteomes" id="UP000712600">
    <property type="component" value="Unassembled WGS sequence"/>
</dbReference>
<proteinExistence type="predicted"/>